<dbReference type="Gene3D" id="2.60.200.20">
    <property type="match status" value="1"/>
</dbReference>
<dbReference type="SMART" id="SM00240">
    <property type="entry name" value="FHA"/>
    <property type="match status" value="1"/>
</dbReference>
<dbReference type="SUPFAM" id="SSF49879">
    <property type="entry name" value="SMAD/FHA domain"/>
    <property type="match status" value="1"/>
</dbReference>
<comment type="caution">
    <text evidence="3">The sequence shown here is derived from an EMBL/GenBank/DDBJ whole genome shotgun (WGS) entry which is preliminary data.</text>
</comment>
<keyword evidence="4" id="KW-1185">Reference proteome</keyword>
<dbReference type="EMBL" id="RPFW01000004">
    <property type="protein sequence ID" value="TVZ02871.1"/>
    <property type="molecule type" value="Genomic_DNA"/>
</dbReference>
<dbReference type="InterPro" id="IPR000253">
    <property type="entry name" value="FHA_dom"/>
</dbReference>
<evidence type="ECO:0000313" key="4">
    <source>
        <dbReference type="Proteomes" id="UP000460272"/>
    </source>
</evidence>
<keyword evidence="1" id="KW-0597">Phosphoprotein</keyword>
<organism evidence="3 4">
    <name type="scientific">Trebonia kvetii</name>
    <dbReference type="NCBI Taxonomy" id="2480626"/>
    <lineage>
        <taxon>Bacteria</taxon>
        <taxon>Bacillati</taxon>
        <taxon>Actinomycetota</taxon>
        <taxon>Actinomycetes</taxon>
        <taxon>Streptosporangiales</taxon>
        <taxon>Treboniaceae</taxon>
        <taxon>Trebonia</taxon>
    </lineage>
</organism>
<evidence type="ECO:0000259" key="2">
    <source>
        <dbReference type="PROSITE" id="PS50006"/>
    </source>
</evidence>
<proteinExistence type="predicted"/>
<evidence type="ECO:0000256" key="1">
    <source>
        <dbReference type="ARBA" id="ARBA00022553"/>
    </source>
</evidence>
<sequence length="168" mass="18969">MDFSFARAFKQRRKCWHYQWVATLIERLAQVAYEAYRAALPTPALLWEDLTKQERQAWKAAVTAVAGQTGGTLTDAPSGRSLVIQLGEQRHTFRADFTVGREGRLTIDDDFASGQHARFLTVRGLWYVEDLDSTNGTTLNGRPILSVQLLKKRDKIRIGQTVMTVVSV</sequence>
<accession>A0A6P2BX69</accession>
<reference evidence="3 4" key="1">
    <citation type="submission" date="2018-11" db="EMBL/GenBank/DDBJ databases">
        <title>Trebonia kvetii gen.nov., sp.nov., a novel acidophilic actinobacterium, and proposal of the new actinobacterial family Treboniaceae fam. nov.</title>
        <authorList>
            <person name="Rapoport D."/>
            <person name="Sagova-Mareckova M."/>
            <person name="Sedlacek I."/>
            <person name="Provaznik J."/>
            <person name="Kralova S."/>
            <person name="Pavlinic D."/>
            <person name="Benes V."/>
            <person name="Kopecky J."/>
        </authorList>
    </citation>
    <scope>NUCLEOTIDE SEQUENCE [LARGE SCALE GENOMIC DNA]</scope>
    <source>
        <strain evidence="3 4">15Tr583</strain>
    </source>
</reference>
<dbReference type="CDD" id="cd00060">
    <property type="entry name" value="FHA"/>
    <property type="match status" value="1"/>
</dbReference>
<dbReference type="Pfam" id="PF00498">
    <property type="entry name" value="FHA"/>
    <property type="match status" value="1"/>
</dbReference>
<name>A0A6P2BX69_9ACTN</name>
<evidence type="ECO:0000313" key="3">
    <source>
        <dbReference type="EMBL" id="TVZ02871.1"/>
    </source>
</evidence>
<dbReference type="InterPro" id="IPR050923">
    <property type="entry name" value="Cell_Proc_Reg/RNA_Proc"/>
</dbReference>
<dbReference type="PROSITE" id="PS50006">
    <property type="entry name" value="FHA_DOMAIN"/>
    <property type="match status" value="1"/>
</dbReference>
<dbReference type="PANTHER" id="PTHR23308">
    <property type="entry name" value="NUCLEAR INHIBITOR OF PROTEIN PHOSPHATASE-1"/>
    <property type="match status" value="1"/>
</dbReference>
<dbReference type="AlphaFoldDB" id="A0A6P2BX69"/>
<dbReference type="InterPro" id="IPR008984">
    <property type="entry name" value="SMAD_FHA_dom_sf"/>
</dbReference>
<dbReference type="Proteomes" id="UP000460272">
    <property type="component" value="Unassembled WGS sequence"/>
</dbReference>
<protein>
    <submittedName>
        <fullName evidence="3">FHA domain-containing protein</fullName>
    </submittedName>
</protein>
<dbReference type="OrthoDB" id="277520at2"/>
<feature type="domain" description="FHA" evidence="2">
    <location>
        <begin position="84"/>
        <end position="144"/>
    </location>
</feature>
<gene>
    <name evidence="3" type="ORF">EAS64_20525</name>
</gene>